<evidence type="ECO:0000256" key="6">
    <source>
        <dbReference type="ARBA" id="ARBA00022679"/>
    </source>
</evidence>
<feature type="transmembrane region" description="Helical" evidence="17">
    <location>
        <begin position="137"/>
        <end position="158"/>
    </location>
</feature>
<comment type="caution">
    <text evidence="18">The sequence shown here is derived from an EMBL/GenBank/DDBJ whole genome shotgun (WGS) entry which is preliminary data.</text>
</comment>
<comment type="subunit">
    <text evidence="14">Homotrimer; The trimer binds only one molecule of glutathione.</text>
</comment>
<accession>A0AAV2ZEA1</accession>
<reference evidence="18" key="1">
    <citation type="submission" date="2022-11" db="EMBL/GenBank/DDBJ databases">
        <authorList>
            <person name="Morgan W.R."/>
            <person name="Tartar A."/>
        </authorList>
    </citation>
    <scope>NUCLEOTIDE SEQUENCE</scope>
    <source>
        <strain evidence="18">ARSEF 373</strain>
    </source>
</reference>
<dbReference type="FunFam" id="1.20.120.550:FF:000005">
    <property type="entry name" value="Inorganic phosphate transporter 1-6"/>
    <property type="match status" value="1"/>
</dbReference>
<comment type="similarity">
    <text evidence="4">Belongs to the MAPEG family.</text>
</comment>
<dbReference type="EC" id="2.5.1.18" evidence="5"/>
<evidence type="ECO:0000256" key="3">
    <source>
        <dbReference type="ARBA" id="ARBA00004477"/>
    </source>
</evidence>
<keyword evidence="6" id="KW-0808">Transferase</keyword>
<dbReference type="InterPro" id="IPR001129">
    <property type="entry name" value="Membr-assoc_MAPEG"/>
</dbReference>
<feature type="transmembrane region" description="Helical" evidence="17">
    <location>
        <begin position="6"/>
        <end position="27"/>
    </location>
</feature>
<dbReference type="PANTHER" id="PTHR10689:SF6">
    <property type="entry name" value="MICROSOMAL GLUTATHIONE S-TRANSFERASE 1"/>
    <property type="match status" value="1"/>
</dbReference>
<evidence type="ECO:0000256" key="13">
    <source>
        <dbReference type="ARBA" id="ARBA00023136"/>
    </source>
</evidence>
<dbReference type="InterPro" id="IPR040162">
    <property type="entry name" value="MGST1-like"/>
</dbReference>
<evidence type="ECO:0000256" key="12">
    <source>
        <dbReference type="ARBA" id="ARBA00023128"/>
    </source>
</evidence>
<comment type="catalytic activity">
    <reaction evidence="16">
        <text>RX + glutathione = an S-substituted glutathione + a halide anion + H(+)</text>
        <dbReference type="Rhea" id="RHEA:16437"/>
        <dbReference type="ChEBI" id="CHEBI:15378"/>
        <dbReference type="ChEBI" id="CHEBI:16042"/>
        <dbReference type="ChEBI" id="CHEBI:17792"/>
        <dbReference type="ChEBI" id="CHEBI:57925"/>
        <dbReference type="ChEBI" id="CHEBI:90779"/>
        <dbReference type="EC" id="2.5.1.18"/>
    </reaction>
    <physiologicalReaction direction="left-to-right" evidence="16">
        <dbReference type="Rhea" id="RHEA:16438"/>
    </physiologicalReaction>
</comment>
<evidence type="ECO:0000313" key="18">
    <source>
        <dbReference type="EMBL" id="DBA03827.1"/>
    </source>
</evidence>
<evidence type="ECO:0000313" key="19">
    <source>
        <dbReference type="Proteomes" id="UP001146120"/>
    </source>
</evidence>
<keyword evidence="9" id="KW-0256">Endoplasmic reticulum</keyword>
<dbReference type="GO" id="GO:0005789">
    <property type="term" value="C:endoplasmic reticulum membrane"/>
    <property type="evidence" value="ECO:0007669"/>
    <property type="project" value="UniProtKB-SubCell"/>
</dbReference>
<dbReference type="GO" id="GO:0004364">
    <property type="term" value="F:glutathione transferase activity"/>
    <property type="evidence" value="ECO:0007669"/>
    <property type="project" value="UniProtKB-EC"/>
</dbReference>
<keyword evidence="12" id="KW-0496">Mitochondrion</keyword>
<evidence type="ECO:0000256" key="15">
    <source>
        <dbReference type="ARBA" id="ARBA00039397"/>
    </source>
</evidence>
<dbReference type="Gene3D" id="1.20.120.550">
    <property type="entry name" value="Membrane associated eicosanoid/glutathione metabolism-like domain"/>
    <property type="match status" value="1"/>
</dbReference>
<evidence type="ECO:0000256" key="2">
    <source>
        <dbReference type="ARBA" id="ARBA00004294"/>
    </source>
</evidence>
<keyword evidence="19" id="KW-1185">Reference proteome</keyword>
<evidence type="ECO:0000256" key="4">
    <source>
        <dbReference type="ARBA" id="ARBA00010459"/>
    </source>
</evidence>
<dbReference type="Proteomes" id="UP001146120">
    <property type="component" value="Unassembled WGS sequence"/>
</dbReference>
<protein>
    <recommendedName>
        <fullName evidence="15">Microsomal glutathione S-transferase 1</fullName>
        <ecNumber evidence="5">2.5.1.18</ecNumber>
    </recommendedName>
</protein>
<dbReference type="SUPFAM" id="SSF161084">
    <property type="entry name" value="MAPEG domain-like"/>
    <property type="match status" value="1"/>
</dbReference>
<dbReference type="GO" id="GO:0005741">
    <property type="term" value="C:mitochondrial outer membrane"/>
    <property type="evidence" value="ECO:0007669"/>
    <property type="project" value="UniProtKB-SubCell"/>
</dbReference>
<evidence type="ECO:0000256" key="7">
    <source>
        <dbReference type="ARBA" id="ARBA00022692"/>
    </source>
</evidence>
<proteinExistence type="inferred from homology"/>
<evidence type="ECO:0000256" key="14">
    <source>
        <dbReference type="ARBA" id="ARBA00038540"/>
    </source>
</evidence>
<comment type="subcellular location">
    <subcellularLocation>
        <location evidence="3">Endoplasmic reticulum membrane</location>
        <topology evidence="3">Multi-pass membrane protein</topology>
    </subcellularLocation>
    <subcellularLocation>
        <location evidence="2">Mitochondrion outer membrane</location>
    </subcellularLocation>
</comment>
<comment type="function">
    <text evidence="1">Conjugation of reduced glutathione to a wide number of exogenous and endogenous hydrophobic electrophiles.</text>
</comment>
<keyword evidence="10 17" id="KW-1133">Transmembrane helix</keyword>
<evidence type="ECO:0000256" key="10">
    <source>
        <dbReference type="ARBA" id="ARBA00022989"/>
    </source>
</evidence>
<evidence type="ECO:0000256" key="1">
    <source>
        <dbReference type="ARBA" id="ARBA00003701"/>
    </source>
</evidence>
<organism evidence="18 19">
    <name type="scientific">Lagenidium giganteum</name>
    <dbReference type="NCBI Taxonomy" id="4803"/>
    <lineage>
        <taxon>Eukaryota</taxon>
        <taxon>Sar</taxon>
        <taxon>Stramenopiles</taxon>
        <taxon>Oomycota</taxon>
        <taxon>Peronosporomycetes</taxon>
        <taxon>Pythiales</taxon>
        <taxon>Pythiaceae</taxon>
    </lineage>
</organism>
<evidence type="ECO:0000256" key="11">
    <source>
        <dbReference type="ARBA" id="ARBA00022990"/>
    </source>
</evidence>
<evidence type="ECO:0000256" key="5">
    <source>
        <dbReference type="ARBA" id="ARBA00012452"/>
    </source>
</evidence>
<keyword evidence="7 17" id="KW-0812">Transmembrane</keyword>
<evidence type="ECO:0000256" key="17">
    <source>
        <dbReference type="SAM" id="Phobius"/>
    </source>
</evidence>
<gene>
    <name evidence="18" type="ORF">N0F65_005717</name>
</gene>
<dbReference type="InterPro" id="IPR023352">
    <property type="entry name" value="MAPEG-like_dom_sf"/>
</dbReference>
<keyword evidence="13 17" id="KW-0472">Membrane</keyword>
<name>A0AAV2ZEA1_9STRA</name>
<dbReference type="PANTHER" id="PTHR10689">
    <property type="entry name" value="MICROSOMAL GLUTATHIONE S-TRANSFERASE 1"/>
    <property type="match status" value="1"/>
</dbReference>
<sequence length="159" mass="17384">MAVSLSVQTYVACGGVLYFKFLLTTLIQSRKTFRAGCRVPEDAKLVLLSKGMPVQNYGLNKDEKDEKIIKAREIETRWRRIVLNDVESIPLALLVFVGGLLVPSNEVVQSAAIITYTTARCLHTIAYANMMQPHRGLLWFAGVAAISAGAVNAIVGAFV</sequence>
<evidence type="ECO:0000256" key="16">
    <source>
        <dbReference type="ARBA" id="ARBA00049385"/>
    </source>
</evidence>
<reference evidence="18" key="2">
    <citation type="journal article" date="2023" name="Microbiol Resour">
        <title>Decontamination and Annotation of the Draft Genome Sequence of the Oomycete Lagenidium giganteum ARSEF 373.</title>
        <authorList>
            <person name="Morgan W.R."/>
            <person name="Tartar A."/>
        </authorList>
    </citation>
    <scope>NUCLEOTIDE SEQUENCE</scope>
    <source>
        <strain evidence="18">ARSEF 373</strain>
    </source>
</reference>
<evidence type="ECO:0000256" key="9">
    <source>
        <dbReference type="ARBA" id="ARBA00022824"/>
    </source>
</evidence>
<dbReference type="AlphaFoldDB" id="A0AAV2ZEA1"/>
<keyword evidence="8" id="KW-1000">Mitochondrion outer membrane</keyword>
<keyword evidence="11" id="KW-0007">Acetylation</keyword>
<dbReference type="Pfam" id="PF01124">
    <property type="entry name" value="MAPEG"/>
    <property type="match status" value="1"/>
</dbReference>
<dbReference type="EMBL" id="DAKRPA010000015">
    <property type="protein sequence ID" value="DBA03827.1"/>
    <property type="molecule type" value="Genomic_DNA"/>
</dbReference>
<evidence type="ECO:0000256" key="8">
    <source>
        <dbReference type="ARBA" id="ARBA00022787"/>
    </source>
</evidence>